<dbReference type="InterPro" id="IPR003767">
    <property type="entry name" value="Malate/L-lactate_DH-like"/>
</dbReference>
<gene>
    <name evidence="3" type="ORF">GCM10009755_07940</name>
</gene>
<dbReference type="EMBL" id="BAAANO010000008">
    <property type="protein sequence ID" value="GAA2001866.1"/>
    <property type="molecule type" value="Genomic_DNA"/>
</dbReference>
<proteinExistence type="inferred from homology"/>
<name>A0ABP5ERN2_9MICO</name>
<dbReference type="InterPro" id="IPR043143">
    <property type="entry name" value="Mal/L-sulf/L-lact_DH-like_NADP"/>
</dbReference>
<dbReference type="PANTHER" id="PTHR11091:SF0">
    <property type="entry name" value="MALATE DEHYDROGENASE"/>
    <property type="match status" value="1"/>
</dbReference>
<organism evidence="3 4">
    <name type="scientific">Brevibacterium samyangense</name>
    <dbReference type="NCBI Taxonomy" id="366888"/>
    <lineage>
        <taxon>Bacteria</taxon>
        <taxon>Bacillati</taxon>
        <taxon>Actinomycetota</taxon>
        <taxon>Actinomycetes</taxon>
        <taxon>Micrococcales</taxon>
        <taxon>Brevibacteriaceae</taxon>
        <taxon>Brevibacterium</taxon>
    </lineage>
</organism>
<dbReference type="InterPro" id="IPR043144">
    <property type="entry name" value="Mal/L-sulf/L-lact_DH-like_ah"/>
</dbReference>
<dbReference type="Gene3D" id="3.30.1370.60">
    <property type="entry name" value="Hypothetical oxidoreductase yiak, domain 2"/>
    <property type="match status" value="1"/>
</dbReference>
<sequence>MRAQIRAIMTAFGATDSVVDIATDVMHDTDLSGIDSHGISMLPYYGAGIRDGSLAAGTEPEVVRDVGATVVIDGKRGFGHPSGQLGMEQAIAKARTFGVGMATVRETNHYGAAGYYARLAAEQGLVGMSLCSTRNAYQTPTGARNPLMGTNPIAFACPVDGEEPIVVDMATTVVPFNKVKVYELKDQPLPADWVLDSHGRSVRNSAEAMAGLGAKDGSHGLLPLGGAGVLGGGHKGYALATMVQLLSAGISGADQPGNVDGFQSVGYFFLAIDPEVAGAGITPAYAKELRDTLRGMDPVDPEVPVQVAGDPEHRERAHRAVHGIPLSDMLLDQIRATCADFGADLVLEKVT</sequence>
<dbReference type="Pfam" id="PF02615">
    <property type="entry name" value="Ldh_2"/>
    <property type="match status" value="1"/>
</dbReference>
<keyword evidence="2" id="KW-0560">Oxidoreductase</keyword>
<evidence type="ECO:0000313" key="3">
    <source>
        <dbReference type="EMBL" id="GAA2001866.1"/>
    </source>
</evidence>
<evidence type="ECO:0000313" key="4">
    <source>
        <dbReference type="Proteomes" id="UP001500755"/>
    </source>
</evidence>
<protein>
    <submittedName>
        <fullName evidence="3">Ldh family oxidoreductase</fullName>
    </submittedName>
</protein>
<comment type="caution">
    <text evidence="3">The sequence shown here is derived from an EMBL/GenBank/DDBJ whole genome shotgun (WGS) entry which is preliminary data.</text>
</comment>
<dbReference type="Gene3D" id="1.10.1530.10">
    <property type="match status" value="1"/>
</dbReference>
<comment type="similarity">
    <text evidence="1">Belongs to the LDH2/MDH2 oxidoreductase family.</text>
</comment>
<dbReference type="PANTHER" id="PTHR11091">
    <property type="entry name" value="OXIDOREDUCTASE-RELATED"/>
    <property type="match status" value="1"/>
</dbReference>
<evidence type="ECO:0000256" key="1">
    <source>
        <dbReference type="ARBA" id="ARBA00006056"/>
    </source>
</evidence>
<accession>A0ABP5ERN2</accession>
<dbReference type="SUPFAM" id="SSF89733">
    <property type="entry name" value="L-sulfolactate dehydrogenase-like"/>
    <property type="match status" value="1"/>
</dbReference>
<keyword evidence="4" id="KW-1185">Reference proteome</keyword>
<reference evidence="4" key="1">
    <citation type="journal article" date="2019" name="Int. J. Syst. Evol. Microbiol.">
        <title>The Global Catalogue of Microorganisms (GCM) 10K type strain sequencing project: providing services to taxonomists for standard genome sequencing and annotation.</title>
        <authorList>
            <consortium name="The Broad Institute Genomics Platform"/>
            <consortium name="The Broad Institute Genome Sequencing Center for Infectious Disease"/>
            <person name="Wu L."/>
            <person name="Ma J."/>
        </authorList>
    </citation>
    <scope>NUCLEOTIDE SEQUENCE [LARGE SCALE GENOMIC DNA]</scope>
    <source>
        <strain evidence="4">JCM 14546</strain>
    </source>
</reference>
<dbReference type="Proteomes" id="UP001500755">
    <property type="component" value="Unassembled WGS sequence"/>
</dbReference>
<evidence type="ECO:0000256" key="2">
    <source>
        <dbReference type="ARBA" id="ARBA00023002"/>
    </source>
</evidence>
<dbReference type="InterPro" id="IPR036111">
    <property type="entry name" value="Mal/L-sulfo/L-lacto_DH-like_sf"/>
</dbReference>